<accession>A0A8S5UX86</accession>
<organism evidence="1">
    <name type="scientific">Siphoviridae sp. ctDmR33</name>
    <dbReference type="NCBI Taxonomy" id="2825389"/>
    <lineage>
        <taxon>Viruses</taxon>
        <taxon>Duplodnaviria</taxon>
        <taxon>Heunggongvirae</taxon>
        <taxon>Uroviricota</taxon>
        <taxon>Caudoviricetes</taxon>
    </lineage>
</organism>
<sequence>MQGMTNEQMRTLIEAIILIVKKAESRGEVLEALEQLKEQH</sequence>
<reference evidence="1" key="1">
    <citation type="journal article" date="2021" name="Proc. Natl. Acad. Sci. U.S.A.">
        <title>A Catalog of Tens of Thousands of Viruses from Human Metagenomes Reveals Hidden Associations with Chronic Diseases.</title>
        <authorList>
            <person name="Tisza M.J."/>
            <person name="Buck C.B."/>
        </authorList>
    </citation>
    <scope>NUCLEOTIDE SEQUENCE</scope>
    <source>
        <strain evidence="1">CtDmR33</strain>
    </source>
</reference>
<dbReference type="EMBL" id="BK016159">
    <property type="protein sequence ID" value="DAF99059.1"/>
    <property type="molecule type" value="Genomic_DNA"/>
</dbReference>
<evidence type="ECO:0000313" key="1">
    <source>
        <dbReference type="EMBL" id="DAF99059.1"/>
    </source>
</evidence>
<name>A0A8S5UX86_9CAUD</name>
<protein>
    <submittedName>
        <fullName evidence="1">Uncharacterized protein</fullName>
    </submittedName>
</protein>
<proteinExistence type="predicted"/>